<dbReference type="PROSITE" id="PS50404">
    <property type="entry name" value="GST_NTER"/>
    <property type="match status" value="1"/>
</dbReference>
<dbReference type="PANTHER" id="PTHR42673">
    <property type="entry name" value="MALEYLACETOACETATE ISOMERASE"/>
    <property type="match status" value="1"/>
</dbReference>
<feature type="domain" description="GST C-terminal" evidence="3">
    <location>
        <begin position="86"/>
        <end position="211"/>
    </location>
</feature>
<dbReference type="Gene3D" id="3.40.30.10">
    <property type="entry name" value="Glutaredoxin"/>
    <property type="match status" value="1"/>
</dbReference>
<dbReference type="GO" id="GO:0004364">
    <property type="term" value="F:glutathione transferase activity"/>
    <property type="evidence" value="ECO:0007669"/>
    <property type="project" value="TreeGrafter"/>
</dbReference>
<dbReference type="InterPro" id="IPR034330">
    <property type="entry name" value="GST_Zeta_C"/>
</dbReference>
<gene>
    <name evidence="4" type="ORF">BPA30113_00387</name>
</gene>
<dbReference type="PROSITE" id="PS50405">
    <property type="entry name" value="GST_CTER"/>
    <property type="match status" value="1"/>
</dbReference>
<dbReference type="Pfam" id="PF13417">
    <property type="entry name" value="GST_N_3"/>
    <property type="match status" value="1"/>
</dbReference>
<dbReference type="FunFam" id="1.20.1050.10:FF:000017">
    <property type="entry name" value="Maleylacetoacetate isomerase"/>
    <property type="match status" value="1"/>
</dbReference>
<keyword evidence="5" id="KW-1185">Reference proteome</keyword>
<proteinExistence type="inferred from homology"/>
<dbReference type="InterPro" id="IPR004045">
    <property type="entry name" value="Glutathione_S-Trfase_N"/>
</dbReference>
<evidence type="ECO:0000313" key="5">
    <source>
        <dbReference type="Proteomes" id="UP000494330"/>
    </source>
</evidence>
<keyword evidence="4" id="KW-0413">Isomerase</keyword>
<dbReference type="InterPro" id="IPR010987">
    <property type="entry name" value="Glutathione-S-Trfase_C-like"/>
</dbReference>
<evidence type="ECO:0000259" key="2">
    <source>
        <dbReference type="PROSITE" id="PS50404"/>
    </source>
</evidence>
<feature type="domain" description="GST N-terminal" evidence="2">
    <location>
        <begin position="1"/>
        <end position="81"/>
    </location>
</feature>
<dbReference type="CDD" id="cd03191">
    <property type="entry name" value="GST_C_Zeta"/>
    <property type="match status" value="1"/>
</dbReference>
<dbReference type="RefSeq" id="WP_034196794.1">
    <property type="nucleotide sequence ID" value="NZ_CABVQD010000001.1"/>
</dbReference>
<dbReference type="GO" id="GO:0005737">
    <property type="term" value="C:cytoplasm"/>
    <property type="evidence" value="ECO:0007669"/>
    <property type="project" value="InterPro"/>
</dbReference>
<dbReference type="InterPro" id="IPR040079">
    <property type="entry name" value="Glutathione_S-Trfase"/>
</dbReference>
<dbReference type="GO" id="GO:0006559">
    <property type="term" value="P:L-phenylalanine catabolic process"/>
    <property type="evidence" value="ECO:0007669"/>
    <property type="project" value="TreeGrafter"/>
</dbReference>
<dbReference type="EMBL" id="CABVQD010000001">
    <property type="protein sequence ID" value="VWB14587.1"/>
    <property type="molecule type" value="Genomic_DNA"/>
</dbReference>
<dbReference type="InterPro" id="IPR005955">
    <property type="entry name" value="GST_Zeta"/>
</dbReference>
<evidence type="ECO:0000256" key="1">
    <source>
        <dbReference type="ARBA" id="ARBA00010007"/>
    </source>
</evidence>
<dbReference type="PANTHER" id="PTHR42673:SF4">
    <property type="entry name" value="MALEYLACETOACETATE ISOMERASE"/>
    <property type="match status" value="1"/>
</dbReference>
<sequence length="213" mass="23939">MQLHGFFNSSTSYRVRIALALKGLAYDALPVNIRTGEHRDADYVARVNPSALVPALADGEFRLGQSLAILDYLDQIHPEPRLIPLEPRRRARVLELATLIACDIHPVNNLRVLRYLDNELNVTPQQKAAWYRHWIAEGMAGVERLLVRADTGPWCFGDTPTLADVCLVPQMANALRMDCDLSAYPRSLAVYEHARRAPAFEAAQPQRQPDYVA</sequence>
<dbReference type="CDD" id="cd03042">
    <property type="entry name" value="GST_N_Zeta"/>
    <property type="match status" value="1"/>
</dbReference>
<dbReference type="GO" id="GO:0016034">
    <property type="term" value="F:maleylacetoacetate isomerase activity"/>
    <property type="evidence" value="ECO:0007669"/>
    <property type="project" value="TreeGrafter"/>
</dbReference>
<dbReference type="Proteomes" id="UP000494330">
    <property type="component" value="Unassembled WGS sequence"/>
</dbReference>
<dbReference type="AlphaFoldDB" id="A0A6J5D687"/>
<dbReference type="SUPFAM" id="SSF47616">
    <property type="entry name" value="GST C-terminal domain-like"/>
    <property type="match status" value="1"/>
</dbReference>
<dbReference type="InterPro" id="IPR036282">
    <property type="entry name" value="Glutathione-S-Trfase_C_sf"/>
</dbReference>
<name>A0A6J5D687_9BURK</name>
<dbReference type="GO" id="GO:0006749">
    <property type="term" value="P:glutathione metabolic process"/>
    <property type="evidence" value="ECO:0007669"/>
    <property type="project" value="TreeGrafter"/>
</dbReference>
<protein>
    <submittedName>
        <fullName evidence="4">Maleylacetoacetate isomerase</fullName>
    </submittedName>
</protein>
<dbReference type="SUPFAM" id="SSF52833">
    <property type="entry name" value="Thioredoxin-like"/>
    <property type="match status" value="1"/>
</dbReference>
<dbReference type="SFLD" id="SFLDS00019">
    <property type="entry name" value="Glutathione_Transferase_(cytos"/>
    <property type="match status" value="1"/>
</dbReference>
<organism evidence="4 5">
    <name type="scientific">Burkholderia paludis</name>
    <dbReference type="NCBI Taxonomy" id="1506587"/>
    <lineage>
        <taxon>Bacteria</taxon>
        <taxon>Pseudomonadati</taxon>
        <taxon>Pseudomonadota</taxon>
        <taxon>Betaproteobacteria</taxon>
        <taxon>Burkholderiales</taxon>
        <taxon>Burkholderiaceae</taxon>
        <taxon>Burkholderia</taxon>
        <taxon>Burkholderia cepacia complex</taxon>
    </lineage>
</organism>
<dbReference type="Gene3D" id="1.20.1050.10">
    <property type="match status" value="1"/>
</dbReference>
<reference evidence="4 5" key="1">
    <citation type="submission" date="2019-09" db="EMBL/GenBank/DDBJ databases">
        <authorList>
            <person name="Depoorter E."/>
        </authorList>
    </citation>
    <scope>NUCLEOTIDE SEQUENCE [LARGE SCALE GENOMIC DNA]</scope>
    <source>
        <strain evidence="4">LMG 30113</strain>
    </source>
</reference>
<comment type="similarity">
    <text evidence="1">Belongs to the GST superfamily. Zeta family.</text>
</comment>
<dbReference type="SFLD" id="SFLDG00358">
    <property type="entry name" value="Main_(cytGST)"/>
    <property type="match status" value="1"/>
</dbReference>
<dbReference type="InterPro" id="IPR034333">
    <property type="entry name" value="GST_Zeta_N"/>
</dbReference>
<dbReference type="NCBIfam" id="TIGR01262">
    <property type="entry name" value="maiA"/>
    <property type="match status" value="1"/>
</dbReference>
<evidence type="ECO:0000313" key="4">
    <source>
        <dbReference type="EMBL" id="VWB14587.1"/>
    </source>
</evidence>
<accession>A0A6J5D687</accession>
<dbReference type="InterPro" id="IPR036249">
    <property type="entry name" value="Thioredoxin-like_sf"/>
</dbReference>
<evidence type="ECO:0000259" key="3">
    <source>
        <dbReference type="PROSITE" id="PS50405"/>
    </source>
</evidence>